<keyword evidence="3" id="KW-1185">Reference proteome</keyword>
<accession>A0A8S1XTM4</accession>
<sequence length="203" mass="24457">MDFEHSDQFTQRVELIIRNVTYVILNTFSSYIYHRKPIIIGKRLIKKQITYKISWWKYNCIKQAIIKRSILQYLKQSFEAIREQLQCDLEQIYIQTQSKKQQQIPLLNTNEVMINEQINQIGLNINEIEKSLDNKIDLLNNKVEKISINRHDLQEQIKSYDARMESQWQGLANVSDQFWLLKKQFEQLLIETPQQKKKYSLFT</sequence>
<gene>
    <name evidence="2" type="ORF">PPENT_87.1.T1370071</name>
</gene>
<evidence type="ECO:0000313" key="3">
    <source>
        <dbReference type="Proteomes" id="UP000689195"/>
    </source>
</evidence>
<evidence type="ECO:0000256" key="1">
    <source>
        <dbReference type="SAM" id="Coils"/>
    </source>
</evidence>
<feature type="coiled-coil region" evidence="1">
    <location>
        <begin position="136"/>
        <end position="163"/>
    </location>
</feature>
<keyword evidence="1" id="KW-0175">Coiled coil</keyword>
<proteinExistence type="predicted"/>
<name>A0A8S1XTM4_9CILI</name>
<dbReference type="EMBL" id="CAJJDO010000137">
    <property type="protein sequence ID" value="CAD8204445.1"/>
    <property type="molecule type" value="Genomic_DNA"/>
</dbReference>
<reference evidence="2" key="1">
    <citation type="submission" date="2021-01" db="EMBL/GenBank/DDBJ databases">
        <authorList>
            <consortium name="Genoscope - CEA"/>
            <person name="William W."/>
        </authorList>
    </citation>
    <scope>NUCLEOTIDE SEQUENCE</scope>
</reference>
<dbReference type="Proteomes" id="UP000689195">
    <property type="component" value="Unassembled WGS sequence"/>
</dbReference>
<comment type="caution">
    <text evidence="2">The sequence shown here is derived from an EMBL/GenBank/DDBJ whole genome shotgun (WGS) entry which is preliminary data.</text>
</comment>
<protein>
    <submittedName>
        <fullName evidence="2">Uncharacterized protein</fullName>
    </submittedName>
</protein>
<organism evidence="2 3">
    <name type="scientific">Paramecium pentaurelia</name>
    <dbReference type="NCBI Taxonomy" id="43138"/>
    <lineage>
        <taxon>Eukaryota</taxon>
        <taxon>Sar</taxon>
        <taxon>Alveolata</taxon>
        <taxon>Ciliophora</taxon>
        <taxon>Intramacronucleata</taxon>
        <taxon>Oligohymenophorea</taxon>
        <taxon>Peniculida</taxon>
        <taxon>Parameciidae</taxon>
        <taxon>Paramecium</taxon>
    </lineage>
</organism>
<evidence type="ECO:0000313" key="2">
    <source>
        <dbReference type="EMBL" id="CAD8204445.1"/>
    </source>
</evidence>
<dbReference type="AlphaFoldDB" id="A0A8S1XTM4"/>